<comment type="caution">
    <text evidence="2">The sequence shown here is derived from an EMBL/GenBank/DDBJ whole genome shotgun (WGS) entry which is preliminary data.</text>
</comment>
<dbReference type="RefSeq" id="WP_087714891.1">
    <property type="nucleotide sequence ID" value="NZ_MWPH01000002.1"/>
</dbReference>
<feature type="transmembrane region" description="Helical" evidence="1">
    <location>
        <begin position="38"/>
        <end position="58"/>
    </location>
</feature>
<keyword evidence="1" id="KW-0812">Transmembrane</keyword>
<reference evidence="2 3" key="1">
    <citation type="submission" date="2017-02" db="EMBL/GenBank/DDBJ databases">
        <title>Natronthermophilus aegyptiacus gen. nov.,sp. nov., an aerobic, extremely halophilic alkalithermophilic archaeon isolated from the athalassohaline Wadi An Natrun, Egypt.</title>
        <authorList>
            <person name="Zhao B."/>
        </authorList>
    </citation>
    <scope>NUCLEOTIDE SEQUENCE [LARGE SCALE GENOMIC DNA]</scope>
    <source>
        <strain evidence="2 3">CGMCC 1.3597</strain>
    </source>
</reference>
<organism evidence="2 3">
    <name type="scientific">Natronolimnobius baerhuensis</name>
    <dbReference type="NCBI Taxonomy" id="253108"/>
    <lineage>
        <taxon>Archaea</taxon>
        <taxon>Methanobacteriati</taxon>
        <taxon>Methanobacteriota</taxon>
        <taxon>Stenosarchaea group</taxon>
        <taxon>Halobacteria</taxon>
        <taxon>Halobacteriales</taxon>
        <taxon>Natrialbaceae</taxon>
        <taxon>Natronolimnobius</taxon>
    </lineage>
</organism>
<keyword evidence="1" id="KW-1133">Transmembrane helix</keyword>
<feature type="transmembrane region" description="Helical" evidence="1">
    <location>
        <begin position="12"/>
        <end position="32"/>
    </location>
</feature>
<evidence type="ECO:0000313" key="2">
    <source>
        <dbReference type="EMBL" id="OVE85120.1"/>
    </source>
</evidence>
<keyword evidence="3" id="KW-1185">Reference proteome</keyword>
<protein>
    <submittedName>
        <fullName evidence="2">Uncharacterized protein</fullName>
    </submittedName>
</protein>
<sequence length="63" mass="6745">MPILVSLRGASISVTIASGAASVSLLLVLFVSEFPDDWQLPVAFVALLLALPSFPYWIRAENA</sequence>
<accession>A0A202EAX7</accession>
<proteinExistence type="predicted"/>
<dbReference type="EMBL" id="MWPH01000002">
    <property type="protein sequence ID" value="OVE85120.1"/>
    <property type="molecule type" value="Genomic_DNA"/>
</dbReference>
<name>A0A202EAX7_9EURY</name>
<gene>
    <name evidence="2" type="ORF">B2G88_12310</name>
</gene>
<dbReference type="Proteomes" id="UP000196084">
    <property type="component" value="Unassembled WGS sequence"/>
</dbReference>
<dbReference type="AlphaFoldDB" id="A0A202EAX7"/>
<keyword evidence="1" id="KW-0472">Membrane</keyword>
<evidence type="ECO:0000256" key="1">
    <source>
        <dbReference type="SAM" id="Phobius"/>
    </source>
</evidence>
<evidence type="ECO:0000313" key="3">
    <source>
        <dbReference type="Proteomes" id="UP000196084"/>
    </source>
</evidence>